<name>A0A3S5A7S9_9PLAT</name>
<comment type="caution">
    <text evidence="2">The sequence shown here is derived from an EMBL/GenBank/DDBJ whole genome shotgun (WGS) entry which is preliminary data.</text>
</comment>
<evidence type="ECO:0000313" key="3">
    <source>
        <dbReference type="Proteomes" id="UP000784294"/>
    </source>
</evidence>
<gene>
    <name evidence="2" type="ORF">PXEA_LOCUS10551</name>
</gene>
<keyword evidence="3" id="KW-1185">Reference proteome</keyword>
<dbReference type="Proteomes" id="UP000784294">
    <property type="component" value="Unassembled WGS sequence"/>
</dbReference>
<reference evidence="2" key="1">
    <citation type="submission" date="2018-11" db="EMBL/GenBank/DDBJ databases">
        <authorList>
            <consortium name="Pathogen Informatics"/>
        </authorList>
    </citation>
    <scope>NUCLEOTIDE SEQUENCE</scope>
</reference>
<feature type="compositionally biased region" description="Low complexity" evidence="1">
    <location>
        <begin position="215"/>
        <end position="226"/>
    </location>
</feature>
<evidence type="ECO:0000256" key="1">
    <source>
        <dbReference type="SAM" id="MobiDB-lite"/>
    </source>
</evidence>
<feature type="region of interest" description="Disordered" evidence="1">
    <location>
        <begin position="215"/>
        <end position="246"/>
    </location>
</feature>
<dbReference type="EMBL" id="CAAALY010031139">
    <property type="protein sequence ID" value="VEL17111.1"/>
    <property type="molecule type" value="Genomic_DNA"/>
</dbReference>
<accession>A0A3S5A7S9</accession>
<organism evidence="2 3">
    <name type="scientific">Protopolystoma xenopodis</name>
    <dbReference type="NCBI Taxonomy" id="117903"/>
    <lineage>
        <taxon>Eukaryota</taxon>
        <taxon>Metazoa</taxon>
        <taxon>Spiralia</taxon>
        <taxon>Lophotrochozoa</taxon>
        <taxon>Platyhelminthes</taxon>
        <taxon>Monogenea</taxon>
        <taxon>Polyopisthocotylea</taxon>
        <taxon>Polystomatidea</taxon>
        <taxon>Polystomatidae</taxon>
        <taxon>Protopolystoma</taxon>
    </lineage>
</organism>
<feature type="compositionally biased region" description="Polar residues" evidence="1">
    <location>
        <begin position="263"/>
        <end position="275"/>
    </location>
</feature>
<evidence type="ECO:0000313" key="2">
    <source>
        <dbReference type="EMBL" id="VEL17111.1"/>
    </source>
</evidence>
<protein>
    <submittedName>
        <fullName evidence="2">Uncharacterized protein</fullName>
    </submittedName>
</protein>
<feature type="region of interest" description="Disordered" evidence="1">
    <location>
        <begin position="37"/>
        <end position="57"/>
    </location>
</feature>
<proteinExistence type="predicted"/>
<sequence length="345" mass="36831">MAIDDKPLSGLSSSDALSLLKSTIYSHLLTKQPLLLTSSRSSSPSPSSSNTPINNGATDVSVHNSDLKSSACGYIRLIVARRLSPSVNRKFVPKSSWPTMSISDVPLLQSPFSPSVTLSPNSPSYLLTSLNSYSSASSCCSLSRTPSRSSSISTHTRGVHVSDKSIDPLHQNKISHSVPRTGVATVYRTELQRGADQATSPASQLDASETAITHRAAVSRWSASSSEPTQNANGKHCRHKEGRRCQQNHPASLAIRIGADGPQGSSEDSLANPSSNESCGSFIVTADVHSPLAHDNEDSAIDTSFSATNHRSLDVCDSSLKQPFLRKSTLAVNQLHLMVSQNFYC</sequence>
<dbReference type="AlphaFoldDB" id="A0A3S5A7S9"/>
<feature type="compositionally biased region" description="Low complexity" evidence="1">
    <location>
        <begin position="37"/>
        <end position="49"/>
    </location>
</feature>
<feature type="region of interest" description="Disordered" evidence="1">
    <location>
        <begin position="256"/>
        <end position="275"/>
    </location>
</feature>